<dbReference type="InterPro" id="IPR015414">
    <property type="entry name" value="TMEM64"/>
</dbReference>
<accession>A0A7R9ZU85</accession>
<dbReference type="PANTHER" id="PTHR12677">
    <property type="entry name" value="GOLGI APPARATUS MEMBRANE PROTEIN TVP38-RELATED"/>
    <property type="match status" value="1"/>
</dbReference>
<feature type="domain" description="VTT" evidence="8">
    <location>
        <begin position="280"/>
        <end position="392"/>
    </location>
</feature>
<feature type="transmembrane region" description="Helical" evidence="7">
    <location>
        <begin position="413"/>
        <end position="434"/>
    </location>
</feature>
<dbReference type="Pfam" id="PF09335">
    <property type="entry name" value="VTT_dom"/>
    <property type="match status" value="1"/>
</dbReference>
<evidence type="ECO:0000256" key="3">
    <source>
        <dbReference type="ARBA" id="ARBA00022692"/>
    </source>
</evidence>
<dbReference type="AlphaFoldDB" id="A0A7R9ZU85"/>
<feature type="region of interest" description="Disordered" evidence="6">
    <location>
        <begin position="19"/>
        <end position="114"/>
    </location>
</feature>
<organism evidence="9">
    <name type="scientific">Pseudo-nitzschia arenysensis</name>
    <dbReference type="NCBI Taxonomy" id="697910"/>
    <lineage>
        <taxon>Eukaryota</taxon>
        <taxon>Sar</taxon>
        <taxon>Stramenopiles</taxon>
        <taxon>Ochrophyta</taxon>
        <taxon>Bacillariophyta</taxon>
        <taxon>Bacillariophyceae</taxon>
        <taxon>Bacillariophycidae</taxon>
        <taxon>Bacillariales</taxon>
        <taxon>Bacillariaceae</taxon>
        <taxon>Pseudo-nitzschia</taxon>
    </lineage>
</organism>
<keyword evidence="3 7" id="KW-0812">Transmembrane</keyword>
<feature type="compositionally biased region" description="Polar residues" evidence="6">
    <location>
        <begin position="132"/>
        <end position="150"/>
    </location>
</feature>
<evidence type="ECO:0000256" key="6">
    <source>
        <dbReference type="SAM" id="MobiDB-lite"/>
    </source>
</evidence>
<feature type="transmembrane region" description="Helical" evidence="7">
    <location>
        <begin position="285"/>
        <end position="309"/>
    </location>
</feature>
<feature type="transmembrane region" description="Helical" evidence="7">
    <location>
        <begin position="342"/>
        <end position="361"/>
    </location>
</feature>
<keyword evidence="2" id="KW-1003">Cell membrane</keyword>
<evidence type="ECO:0000256" key="2">
    <source>
        <dbReference type="ARBA" id="ARBA00022475"/>
    </source>
</evidence>
<feature type="region of interest" description="Disordered" evidence="6">
    <location>
        <begin position="127"/>
        <end position="156"/>
    </location>
</feature>
<feature type="transmembrane region" description="Helical" evidence="7">
    <location>
        <begin position="373"/>
        <end position="393"/>
    </location>
</feature>
<comment type="subcellular location">
    <subcellularLocation>
        <location evidence="1">Cell membrane</location>
        <topology evidence="1">Multi-pass membrane protein</topology>
    </subcellularLocation>
</comment>
<keyword evidence="5 7" id="KW-0472">Membrane</keyword>
<feature type="compositionally biased region" description="Basic and acidic residues" evidence="6">
    <location>
        <begin position="68"/>
        <end position="82"/>
    </location>
</feature>
<dbReference type="InterPro" id="IPR032816">
    <property type="entry name" value="VTT_dom"/>
</dbReference>
<gene>
    <name evidence="9" type="ORF">PARE0329_LOCUS788</name>
</gene>
<evidence type="ECO:0000256" key="7">
    <source>
        <dbReference type="SAM" id="Phobius"/>
    </source>
</evidence>
<evidence type="ECO:0000256" key="4">
    <source>
        <dbReference type="ARBA" id="ARBA00022989"/>
    </source>
</evidence>
<evidence type="ECO:0000313" key="9">
    <source>
        <dbReference type="EMBL" id="CAD8344153.1"/>
    </source>
</evidence>
<protein>
    <recommendedName>
        <fullName evidence="8">VTT domain-containing protein</fullName>
    </recommendedName>
</protein>
<feature type="compositionally biased region" description="Low complexity" evidence="6">
    <location>
        <begin position="83"/>
        <end position="92"/>
    </location>
</feature>
<dbReference type="EMBL" id="HBEH01001063">
    <property type="protein sequence ID" value="CAD8344153.1"/>
    <property type="molecule type" value="Transcribed_RNA"/>
</dbReference>
<keyword evidence="4 7" id="KW-1133">Transmembrane helix</keyword>
<sequence>MPPINKSFIVLSIQGETVGSVENATSPPPSDCLTRQQEDEANRTDATKRRNPLWEHFSFSNLFKSKREKSDDLTSQLRHSEEVNSSNSSTSDHNSKAPYARMNGPQSSDLPPPQFYRERLQRHEQGLPESMPHTNANTKHPWNQSASSSDGPPRKSLIADKIKVTSSGEATMSTGEGSRWQEFKEELKSLFVDLVEYGKAKTWKKKILTVLLCVVSVLVFYDLLFGKQDYIVTWLHSFIVWMTTHHAAAVFAFVGIFVVSTLAFVPPTLLVFGAGYAFTMALDSVLVGVTAAVLSCFLGSSIGAIIAFLRSRYMMRDLVKLFAARYPLVRGIDQALKVNHGFWIMLLLRLCPIIPFNGLNYCCGITGVTLHEFTLSLVGILPFQIFTVILGATAGALELQDLKNDAYTAAEKWAFIGFTVTGVIFIIVAIVYVWRLVKLELRRELSLTPEEFECVIRNDGGSSSFSFRLQEDDNASLREISSRHISSRNTSLRDGMDAGQSSDNSIPFQEEGEEWFWIWA</sequence>
<evidence type="ECO:0000259" key="8">
    <source>
        <dbReference type="Pfam" id="PF09335"/>
    </source>
</evidence>
<dbReference type="GO" id="GO:0005886">
    <property type="term" value="C:plasma membrane"/>
    <property type="evidence" value="ECO:0007669"/>
    <property type="project" value="UniProtKB-SubCell"/>
</dbReference>
<evidence type="ECO:0000256" key="5">
    <source>
        <dbReference type="ARBA" id="ARBA00023136"/>
    </source>
</evidence>
<feature type="transmembrane region" description="Helical" evidence="7">
    <location>
        <begin position="207"/>
        <end position="226"/>
    </location>
</feature>
<feature type="compositionally biased region" description="Basic and acidic residues" evidence="6">
    <location>
        <begin position="36"/>
        <end position="48"/>
    </location>
</feature>
<evidence type="ECO:0000256" key="1">
    <source>
        <dbReference type="ARBA" id="ARBA00004651"/>
    </source>
</evidence>
<name>A0A7R9ZU85_9STRA</name>
<proteinExistence type="predicted"/>
<dbReference type="PANTHER" id="PTHR12677:SF59">
    <property type="entry name" value="GOLGI APPARATUS MEMBRANE PROTEIN TVP38-RELATED"/>
    <property type="match status" value="1"/>
</dbReference>
<reference evidence="9" key="1">
    <citation type="submission" date="2021-01" db="EMBL/GenBank/DDBJ databases">
        <authorList>
            <person name="Corre E."/>
            <person name="Pelletier E."/>
            <person name="Niang G."/>
            <person name="Scheremetjew M."/>
            <person name="Finn R."/>
            <person name="Kale V."/>
            <person name="Holt S."/>
            <person name="Cochrane G."/>
            <person name="Meng A."/>
            <person name="Brown T."/>
            <person name="Cohen L."/>
        </authorList>
    </citation>
    <scope>NUCLEOTIDE SEQUENCE</scope>
    <source>
        <strain evidence="9">B593</strain>
    </source>
</reference>
<feature type="transmembrane region" description="Helical" evidence="7">
    <location>
        <begin position="246"/>
        <end position="273"/>
    </location>
</feature>